<organism evidence="1 2">
    <name type="scientific">Vreelandella sulfidaeris</name>
    <dbReference type="NCBI Taxonomy" id="115553"/>
    <lineage>
        <taxon>Bacteria</taxon>
        <taxon>Pseudomonadati</taxon>
        <taxon>Pseudomonadota</taxon>
        <taxon>Gammaproteobacteria</taxon>
        <taxon>Oceanospirillales</taxon>
        <taxon>Halomonadaceae</taxon>
        <taxon>Vreelandella</taxon>
    </lineage>
</organism>
<dbReference type="SUPFAM" id="SSF53335">
    <property type="entry name" value="S-adenosyl-L-methionine-dependent methyltransferases"/>
    <property type="match status" value="1"/>
</dbReference>
<dbReference type="Gene3D" id="3.40.50.150">
    <property type="entry name" value="Vaccinia Virus protein VP39"/>
    <property type="match status" value="1"/>
</dbReference>
<proteinExistence type="predicted"/>
<dbReference type="AlphaFoldDB" id="A0A455UAG2"/>
<accession>A0A455UAG2</accession>
<evidence type="ECO:0008006" key="3">
    <source>
        <dbReference type="Google" id="ProtNLM"/>
    </source>
</evidence>
<dbReference type="Proteomes" id="UP000320231">
    <property type="component" value="Chromosome"/>
</dbReference>
<dbReference type="EMBL" id="AP019514">
    <property type="protein sequence ID" value="BBI62567.1"/>
    <property type="molecule type" value="Genomic_DNA"/>
</dbReference>
<dbReference type="KEGG" id="hsr:HSBAA_38730"/>
<name>A0A455UAG2_9GAMM</name>
<dbReference type="InterPro" id="IPR029063">
    <property type="entry name" value="SAM-dependent_MTases_sf"/>
</dbReference>
<evidence type="ECO:0000313" key="2">
    <source>
        <dbReference type="Proteomes" id="UP000320231"/>
    </source>
</evidence>
<reference evidence="1 2" key="1">
    <citation type="journal article" date="2019" name="Microbiol. Resour. Announc.">
        <title>Complete Genome Sequence of Halomonas sulfidaeris Strain Esulfide1 Isolated from a Metal Sulfide Rock at a Depth of 2,200 Meters, Obtained Using Nanopore Sequencing.</title>
        <authorList>
            <person name="Saito M."/>
            <person name="Nishigata A."/>
            <person name="Galipon J."/>
            <person name="Arakawa K."/>
        </authorList>
    </citation>
    <scope>NUCLEOTIDE SEQUENCE [LARGE SCALE GENOMIC DNA]</scope>
    <source>
        <strain evidence="1 2">ATCC BAA-803</strain>
    </source>
</reference>
<gene>
    <name evidence="1" type="ORF">HSBAA_38730</name>
</gene>
<evidence type="ECO:0000313" key="1">
    <source>
        <dbReference type="EMBL" id="BBI62567.1"/>
    </source>
</evidence>
<protein>
    <recommendedName>
        <fullName evidence="3">Methyltransferase domain-containing protein</fullName>
    </recommendedName>
</protein>
<sequence>MRHFIDSGYASSGLDINQPMLDIAAKRCPEALFTLQDMSTFDVSEPLDLITCFYTQSTTTMASKS</sequence>